<name>A0A7W7I3F4_9ACTN</name>
<evidence type="ECO:0000256" key="1">
    <source>
        <dbReference type="SAM" id="MobiDB-lite"/>
    </source>
</evidence>
<feature type="compositionally biased region" description="Low complexity" evidence="1">
    <location>
        <begin position="220"/>
        <end position="241"/>
    </location>
</feature>
<keyword evidence="2" id="KW-0472">Membrane</keyword>
<feature type="region of interest" description="Disordered" evidence="1">
    <location>
        <begin position="91"/>
        <end position="152"/>
    </location>
</feature>
<gene>
    <name evidence="3" type="ORF">BJ971_006291</name>
</gene>
<accession>A0A7W7I3F4</accession>
<keyword evidence="4" id="KW-1185">Reference proteome</keyword>
<feature type="region of interest" description="Disordered" evidence="1">
    <location>
        <begin position="208"/>
        <end position="246"/>
    </location>
</feature>
<dbReference type="Proteomes" id="UP000578112">
    <property type="component" value="Unassembled WGS sequence"/>
</dbReference>
<keyword evidence="2" id="KW-1133">Transmembrane helix</keyword>
<feature type="region of interest" description="Disordered" evidence="1">
    <location>
        <begin position="1"/>
        <end position="62"/>
    </location>
</feature>
<keyword evidence="2" id="KW-0812">Transmembrane</keyword>
<evidence type="ECO:0000256" key="2">
    <source>
        <dbReference type="SAM" id="Phobius"/>
    </source>
</evidence>
<dbReference type="AlphaFoldDB" id="A0A7W7I3F4"/>
<feature type="compositionally biased region" description="Low complexity" evidence="1">
    <location>
        <begin position="27"/>
        <end position="42"/>
    </location>
</feature>
<dbReference type="EMBL" id="JACHNH010000001">
    <property type="protein sequence ID" value="MBB4765735.1"/>
    <property type="molecule type" value="Genomic_DNA"/>
</dbReference>
<evidence type="ECO:0000313" key="4">
    <source>
        <dbReference type="Proteomes" id="UP000578112"/>
    </source>
</evidence>
<feature type="transmembrane region" description="Helical" evidence="2">
    <location>
        <begin position="300"/>
        <end position="327"/>
    </location>
</feature>
<sequence>MTSQDPYGTQEYPQFATGYAQYPPAPDHYAPADSSPPAAHPADGYRAVAYPQEGAASFPEPVPYPQLTLEAAGYHQGGAATAYAPEVTAPAAGGDAAEDDGYPETSGLRRHGVHRHGGDAAYPPAVAPSLPASGPARLGPYPPAAGHPQPGMHAAGAPAGYAPAGAPAGYAPAGAPAGYAPAGAPAGYAPAGAPAGYALAGAPAQAGASAPPSAYPTSPPWAATAQVSTTPAPAAPAQPATEHGSLLVPFPDEMRNASRSHPPAVWPVTVFTLLFWVLGVISAGRRAADARRGRNSTAPYWVTFLVTLAASSFIWFVVGAVVAVPLFTDIREGQRLAAVEDAILHDGQLQKANITATKAECRAIAERRADGMREYLCRLSLNDGRTATLTLTADSDGNWVSRTAD</sequence>
<organism evidence="3 4">
    <name type="scientific">Actinoplanes digitatis</name>
    <dbReference type="NCBI Taxonomy" id="1868"/>
    <lineage>
        <taxon>Bacteria</taxon>
        <taxon>Bacillati</taxon>
        <taxon>Actinomycetota</taxon>
        <taxon>Actinomycetes</taxon>
        <taxon>Micromonosporales</taxon>
        <taxon>Micromonosporaceae</taxon>
        <taxon>Actinoplanes</taxon>
    </lineage>
</organism>
<reference evidence="3 4" key="1">
    <citation type="submission" date="2020-08" db="EMBL/GenBank/DDBJ databases">
        <title>Sequencing the genomes of 1000 actinobacteria strains.</title>
        <authorList>
            <person name="Klenk H.-P."/>
        </authorList>
    </citation>
    <scope>NUCLEOTIDE SEQUENCE [LARGE SCALE GENOMIC DNA]</scope>
    <source>
        <strain evidence="3 4">DSM 43149</strain>
    </source>
</reference>
<protein>
    <submittedName>
        <fullName evidence="3">Uncharacterized protein</fullName>
    </submittedName>
</protein>
<proteinExistence type="predicted"/>
<dbReference type="RefSeq" id="WP_184996750.1">
    <property type="nucleotide sequence ID" value="NZ_JACHNH010000001.1"/>
</dbReference>
<comment type="caution">
    <text evidence="3">The sequence shown here is derived from an EMBL/GenBank/DDBJ whole genome shotgun (WGS) entry which is preliminary data.</text>
</comment>
<feature type="transmembrane region" description="Helical" evidence="2">
    <location>
        <begin position="264"/>
        <end position="288"/>
    </location>
</feature>
<evidence type="ECO:0000313" key="3">
    <source>
        <dbReference type="EMBL" id="MBB4765735.1"/>
    </source>
</evidence>